<protein>
    <submittedName>
        <fullName evidence="2">Uncharacterized protein</fullName>
    </submittedName>
</protein>
<feature type="region of interest" description="Disordered" evidence="1">
    <location>
        <begin position="164"/>
        <end position="193"/>
    </location>
</feature>
<sequence>MHVCRSLRWRLDREVQDFEGILEALLWAACDVASARWRRQVFSPGNADPPQGHSLVPSLNQLLSPNLQVLREWLDASLFELLLSNVFLVCMGAYVVKLSCGSWLQAIRTRDEQIHALSEEAVALCSYFAGLSQKPRGASEDVGLWEPGRVLNVLHTVLLSPASNARSVRRREGGQGSPAQPRQPAQRRAPLPADWKSPLGFEDGLSKLVSVLSDSPLPLEDVLTWFTDVGPPGAKPFEELPQSVPAGALYQAAEEARLRSRSSSMLSYNGSRVGDSRRISVLRA</sequence>
<name>A0A812SKK3_9DINO</name>
<accession>A0A812SKK3</accession>
<evidence type="ECO:0000256" key="1">
    <source>
        <dbReference type="SAM" id="MobiDB-lite"/>
    </source>
</evidence>
<feature type="compositionally biased region" description="Low complexity" evidence="1">
    <location>
        <begin position="178"/>
        <end position="190"/>
    </location>
</feature>
<gene>
    <name evidence="2" type="ORF">SNAT2548_LOCUS27229</name>
</gene>
<reference evidence="2" key="1">
    <citation type="submission" date="2021-02" db="EMBL/GenBank/DDBJ databases">
        <authorList>
            <person name="Dougan E. K."/>
            <person name="Rhodes N."/>
            <person name="Thang M."/>
            <person name="Chan C."/>
        </authorList>
    </citation>
    <scope>NUCLEOTIDE SEQUENCE</scope>
</reference>
<comment type="caution">
    <text evidence="2">The sequence shown here is derived from an EMBL/GenBank/DDBJ whole genome shotgun (WGS) entry which is preliminary data.</text>
</comment>
<proteinExistence type="predicted"/>
<feature type="region of interest" description="Disordered" evidence="1">
    <location>
        <begin position="261"/>
        <end position="284"/>
    </location>
</feature>
<dbReference type="EMBL" id="CAJNDS010002459">
    <property type="protein sequence ID" value="CAE7485328.1"/>
    <property type="molecule type" value="Genomic_DNA"/>
</dbReference>
<dbReference type="Proteomes" id="UP000604046">
    <property type="component" value="Unassembled WGS sequence"/>
</dbReference>
<dbReference type="AlphaFoldDB" id="A0A812SKK3"/>
<organism evidence="2 3">
    <name type="scientific">Symbiodinium natans</name>
    <dbReference type="NCBI Taxonomy" id="878477"/>
    <lineage>
        <taxon>Eukaryota</taxon>
        <taxon>Sar</taxon>
        <taxon>Alveolata</taxon>
        <taxon>Dinophyceae</taxon>
        <taxon>Suessiales</taxon>
        <taxon>Symbiodiniaceae</taxon>
        <taxon>Symbiodinium</taxon>
    </lineage>
</organism>
<evidence type="ECO:0000313" key="3">
    <source>
        <dbReference type="Proteomes" id="UP000604046"/>
    </source>
</evidence>
<dbReference type="OrthoDB" id="431060at2759"/>
<evidence type="ECO:0000313" key="2">
    <source>
        <dbReference type="EMBL" id="CAE7485328.1"/>
    </source>
</evidence>
<keyword evidence="3" id="KW-1185">Reference proteome</keyword>